<name>A0ABR2EGK5_9ROSI</name>
<evidence type="ECO:0000313" key="2">
    <source>
        <dbReference type="Proteomes" id="UP001472677"/>
    </source>
</evidence>
<accession>A0ABR2EGK5</accession>
<evidence type="ECO:0000313" key="1">
    <source>
        <dbReference type="EMBL" id="KAK8560252.1"/>
    </source>
</evidence>
<dbReference type="EMBL" id="JBBPBM010000014">
    <property type="protein sequence ID" value="KAK8560252.1"/>
    <property type="molecule type" value="Genomic_DNA"/>
</dbReference>
<protein>
    <submittedName>
        <fullName evidence="1">Uncharacterized protein</fullName>
    </submittedName>
</protein>
<gene>
    <name evidence="1" type="ORF">V6N12_013052</name>
</gene>
<dbReference type="Proteomes" id="UP001472677">
    <property type="component" value="Unassembled WGS sequence"/>
</dbReference>
<proteinExistence type="predicted"/>
<comment type="caution">
    <text evidence="1">The sequence shown here is derived from an EMBL/GenBank/DDBJ whole genome shotgun (WGS) entry which is preliminary data.</text>
</comment>
<organism evidence="1 2">
    <name type="scientific">Hibiscus sabdariffa</name>
    <name type="common">roselle</name>
    <dbReference type="NCBI Taxonomy" id="183260"/>
    <lineage>
        <taxon>Eukaryota</taxon>
        <taxon>Viridiplantae</taxon>
        <taxon>Streptophyta</taxon>
        <taxon>Embryophyta</taxon>
        <taxon>Tracheophyta</taxon>
        <taxon>Spermatophyta</taxon>
        <taxon>Magnoliopsida</taxon>
        <taxon>eudicotyledons</taxon>
        <taxon>Gunneridae</taxon>
        <taxon>Pentapetalae</taxon>
        <taxon>rosids</taxon>
        <taxon>malvids</taxon>
        <taxon>Malvales</taxon>
        <taxon>Malvaceae</taxon>
        <taxon>Malvoideae</taxon>
        <taxon>Hibiscus</taxon>
    </lineage>
</organism>
<keyword evidence="2" id="KW-1185">Reference proteome</keyword>
<sequence>MKLPYAFYEDPIGTAGGLALWWNEEASVNILKSGKNFIGTRLSIKGETDWFGTFIYGTPYAEEKQQF</sequence>
<reference evidence="1 2" key="1">
    <citation type="journal article" date="2024" name="G3 (Bethesda)">
        <title>Genome assembly of Hibiscus sabdariffa L. provides insights into metabolisms of medicinal natural products.</title>
        <authorList>
            <person name="Kim T."/>
        </authorList>
    </citation>
    <scope>NUCLEOTIDE SEQUENCE [LARGE SCALE GENOMIC DNA]</scope>
    <source>
        <strain evidence="1">TK-2024</strain>
        <tissue evidence="1">Old leaves</tissue>
    </source>
</reference>